<dbReference type="EMBL" id="JAPHJC010000010">
    <property type="protein sequence ID" value="MCW8677620.1"/>
    <property type="molecule type" value="Genomic_DNA"/>
</dbReference>
<organism evidence="6 9">
    <name type="scientific">Streptococcus macedonicus</name>
    <name type="common">Streptococcus gallolyticus macedonicus</name>
    <dbReference type="NCBI Taxonomy" id="59310"/>
    <lineage>
        <taxon>Bacteria</taxon>
        <taxon>Bacillati</taxon>
        <taxon>Bacillota</taxon>
        <taxon>Bacilli</taxon>
        <taxon>Lactobacillales</taxon>
        <taxon>Streptococcaceae</taxon>
        <taxon>Streptococcus</taxon>
    </lineage>
</organism>
<dbReference type="InterPro" id="IPR048125">
    <property type="entry name" value="CBS_CbpB"/>
</dbReference>
<feature type="domain" description="CBS" evidence="3">
    <location>
        <begin position="88"/>
        <end position="144"/>
    </location>
</feature>
<accession>A0A081JFS4</accession>
<dbReference type="EMBL" id="PEBN01000030">
    <property type="protein sequence ID" value="PHV57072.1"/>
    <property type="molecule type" value="Genomic_DNA"/>
</dbReference>
<evidence type="ECO:0000313" key="5">
    <source>
        <dbReference type="EMBL" id="PHV57072.1"/>
    </source>
</evidence>
<dbReference type="Proteomes" id="UP001156410">
    <property type="component" value="Chromosome"/>
</dbReference>
<feature type="domain" description="CBS" evidence="3">
    <location>
        <begin position="18"/>
        <end position="76"/>
    </location>
</feature>
<evidence type="ECO:0000313" key="8">
    <source>
        <dbReference type="Proteomes" id="UP000221763"/>
    </source>
</evidence>
<dbReference type="PANTHER" id="PTHR43080">
    <property type="entry name" value="CBS DOMAIN-CONTAINING PROTEIN CBSX3, MITOCHONDRIAL"/>
    <property type="match status" value="1"/>
</dbReference>
<reference evidence="8 9" key="1">
    <citation type="submission" date="2017-10" db="EMBL/GenBank/DDBJ databases">
        <title>Whole-genome sequence of three Streptococcus macedonicus strains isolated from Italian cheeses of the Veneto region.</title>
        <authorList>
            <person name="Treu L."/>
            <person name="De Diego-Diaz B."/>
            <person name="Papadimitriou K."/>
            <person name="Tsakalidou E."/>
            <person name="Corich V."/>
            <person name="Giacomini A."/>
        </authorList>
    </citation>
    <scope>NUCLEOTIDE SEQUENCE [LARGE SCALE GENOMIC DNA]</scope>
    <source>
        <strain evidence="5 8">19AS</strain>
        <strain evidence="6 9">27MV</strain>
    </source>
</reference>
<reference evidence="7" key="2">
    <citation type="submission" date="2022-11" db="EMBL/GenBank/DDBJ databases">
        <title>Streptococcus macedonicus and Acinetobacter baumannii: co-inhabitants of the cheese production environment.</title>
        <authorList>
            <person name="Johnson J."/>
        </authorList>
    </citation>
    <scope>NUCLEOTIDE SEQUENCE</scope>
    <source>
        <strain evidence="7">E37</strain>
    </source>
</reference>
<reference evidence="4" key="4">
    <citation type="submission" date="2024-05" db="EMBL/GenBank/DDBJ databases">
        <title>Streptococcus macedonicus and Acinetobacter baumannii: co-inhabitants of the cheese production environment.</title>
        <authorList>
            <person name="Johnson J."/>
            <person name="Curtin C."/>
            <person name="Waite-Cusic J."/>
        </authorList>
    </citation>
    <scope>NUCLEOTIDE SEQUENCE</scope>
    <source>
        <strain evidence="4">E28</strain>
    </source>
</reference>
<evidence type="ECO:0000313" key="6">
    <source>
        <dbReference type="EMBL" id="PHV58748.1"/>
    </source>
</evidence>
<keyword evidence="10" id="KW-1185">Reference proteome</keyword>
<dbReference type="Proteomes" id="UP000221763">
    <property type="component" value="Unassembled WGS sequence"/>
</dbReference>
<protein>
    <submittedName>
        <fullName evidence="6">CBS domain-containing protein</fullName>
    </submittedName>
</protein>
<evidence type="ECO:0000256" key="2">
    <source>
        <dbReference type="PROSITE-ProRule" id="PRU00703"/>
    </source>
</evidence>
<dbReference type="PANTHER" id="PTHR43080:SF2">
    <property type="entry name" value="CBS DOMAIN-CONTAINING PROTEIN"/>
    <property type="match status" value="1"/>
</dbReference>
<sequence>MIAKEFEEFLLSHLEHYLIPAEDLAIFIDTHNTDHAMLLLANNGYSRVPVITKDKKYVGTISIADIMSYQAKNQLTDWELAQIDIGKMVNTKMETISETSDLTDIMHLLVDYPFLPVLNKNDQFLGIITRKSILKAVNSLLHDFTDYYTITPKDD</sequence>
<evidence type="ECO:0000313" key="7">
    <source>
        <dbReference type="EMBL" id="WAK62995.1"/>
    </source>
</evidence>
<dbReference type="CDD" id="cd04643">
    <property type="entry name" value="CBS_pair_bac"/>
    <property type="match status" value="1"/>
</dbReference>
<dbReference type="OMA" id="MITRREW"/>
<dbReference type="EMBL" id="CP113440">
    <property type="protein sequence ID" value="WAK62995.1"/>
    <property type="molecule type" value="Genomic_DNA"/>
</dbReference>
<keyword evidence="1 2" id="KW-0129">CBS domain</keyword>
<dbReference type="InterPro" id="IPR046342">
    <property type="entry name" value="CBS_dom_sf"/>
</dbReference>
<evidence type="ECO:0000313" key="10">
    <source>
        <dbReference type="Proteomes" id="UP001209889"/>
    </source>
</evidence>
<dbReference type="AlphaFoldDB" id="A0A081JFS4"/>
<dbReference type="SMART" id="SM00116">
    <property type="entry name" value="CBS"/>
    <property type="match status" value="2"/>
</dbReference>
<reference evidence="4" key="3">
    <citation type="submission" date="2022-11" db="EMBL/GenBank/DDBJ databases">
        <authorList>
            <person name="Johnson J.D."/>
        </authorList>
    </citation>
    <scope>NUCLEOTIDE SEQUENCE</scope>
    <source>
        <strain evidence="4">E28</strain>
        <strain evidence="7">E37</strain>
    </source>
</reference>
<dbReference type="Gene3D" id="3.10.580.10">
    <property type="entry name" value="CBS-domain"/>
    <property type="match status" value="1"/>
</dbReference>
<dbReference type="PROSITE" id="PS51371">
    <property type="entry name" value="CBS"/>
    <property type="match status" value="2"/>
</dbReference>
<dbReference type="RefSeq" id="WP_014295138.1">
    <property type="nucleotide sequence ID" value="NZ_CP113440.1"/>
</dbReference>
<evidence type="ECO:0000259" key="3">
    <source>
        <dbReference type="PROSITE" id="PS51371"/>
    </source>
</evidence>
<dbReference type="Pfam" id="PF00571">
    <property type="entry name" value="CBS"/>
    <property type="match status" value="2"/>
</dbReference>
<evidence type="ECO:0000313" key="9">
    <source>
        <dbReference type="Proteomes" id="UP000222913"/>
    </source>
</evidence>
<dbReference type="Proteomes" id="UP001209889">
    <property type="component" value="Unassembled WGS sequence"/>
</dbReference>
<dbReference type="Proteomes" id="UP000222913">
    <property type="component" value="Unassembled WGS sequence"/>
</dbReference>
<dbReference type="SUPFAM" id="SSF54631">
    <property type="entry name" value="CBS-domain pair"/>
    <property type="match status" value="1"/>
</dbReference>
<dbReference type="InterPro" id="IPR000644">
    <property type="entry name" value="CBS_dom"/>
</dbReference>
<evidence type="ECO:0000256" key="1">
    <source>
        <dbReference type="ARBA" id="ARBA00023122"/>
    </source>
</evidence>
<proteinExistence type="predicted"/>
<dbReference type="EMBL" id="PEBM01000010">
    <property type="protein sequence ID" value="PHV58748.1"/>
    <property type="molecule type" value="Genomic_DNA"/>
</dbReference>
<evidence type="ECO:0000313" key="4">
    <source>
        <dbReference type="EMBL" id="MCW8677620.1"/>
    </source>
</evidence>
<dbReference type="NCBIfam" id="NF041630">
    <property type="entry name" value="CBS_CbpB"/>
    <property type="match status" value="1"/>
</dbReference>
<dbReference type="GeneID" id="93937206"/>
<name>A0A081JFS4_STRMC</name>
<dbReference type="InterPro" id="IPR051257">
    <property type="entry name" value="Diverse_CBS-Domain"/>
</dbReference>
<gene>
    <name evidence="5" type="ORF">CS009_06245</name>
    <name evidence="6" type="ORF">CS010_01155</name>
    <name evidence="7" type="ORF">OQG81_09905</name>
    <name evidence="4" type="ORF">OQH01_03540</name>
</gene>